<dbReference type="PATRIC" id="fig|1280951.3.peg.2509"/>
<gene>
    <name evidence="2" type="ORF">HHI_12454</name>
</gene>
<evidence type="ECO:0000256" key="1">
    <source>
        <dbReference type="SAM" id="Phobius"/>
    </source>
</evidence>
<accession>A0A059FN74</accession>
<dbReference type="PANTHER" id="PTHR41795:SF1">
    <property type="entry name" value="EXOPOLYSACCHARIDE SYNTHESIS PROTEIN"/>
    <property type="match status" value="1"/>
</dbReference>
<dbReference type="EMBL" id="ARYI01000010">
    <property type="protein sequence ID" value="KCZ92042.1"/>
    <property type="molecule type" value="Genomic_DNA"/>
</dbReference>
<dbReference type="Pfam" id="PF06055">
    <property type="entry name" value="ExoD"/>
    <property type="match status" value="1"/>
</dbReference>
<comment type="caution">
    <text evidence="2">The sequence shown here is derived from an EMBL/GenBank/DDBJ whole genome shotgun (WGS) entry which is preliminary data.</text>
</comment>
<keyword evidence="1" id="KW-1133">Transmembrane helix</keyword>
<dbReference type="PANTHER" id="PTHR41795">
    <property type="entry name" value="EXOPOLYSACCHARIDE SYNTHESIS PROTEIN"/>
    <property type="match status" value="1"/>
</dbReference>
<protein>
    <submittedName>
        <fullName evidence="2">ExoD family protein</fullName>
    </submittedName>
</protein>
<feature type="transmembrane region" description="Helical" evidence="1">
    <location>
        <begin position="69"/>
        <end position="88"/>
    </location>
</feature>
<dbReference type="Proteomes" id="UP000025061">
    <property type="component" value="Unassembled WGS sequence"/>
</dbReference>
<sequence length="216" mass="23544">MNRPIIQDFQDTRDPLHVTLEKTLESIDTPTISLHRLFDLMGEQGLLFLCALLTIPFLLPISIPGLSSVFGPAIILIAAGITANRMPWLPRRLARKEFDAEKLKGSLKRGLGVVARIERYIRPRLKGLTATGVPARVNGVALIFSALLLMAPFGFIPFSNTLPAYAILLMSIGMSQRDGLVVIVGYLLILATLVYLGALAWLATQAGQGLFGFFTA</sequence>
<name>A0A059FN74_9PROT</name>
<evidence type="ECO:0000313" key="3">
    <source>
        <dbReference type="Proteomes" id="UP000025061"/>
    </source>
</evidence>
<organism evidence="2 3">
    <name type="scientific">Hyphomonas hirschiana VP5</name>
    <dbReference type="NCBI Taxonomy" id="1280951"/>
    <lineage>
        <taxon>Bacteria</taxon>
        <taxon>Pseudomonadati</taxon>
        <taxon>Pseudomonadota</taxon>
        <taxon>Alphaproteobacteria</taxon>
        <taxon>Hyphomonadales</taxon>
        <taxon>Hyphomonadaceae</taxon>
        <taxon>Hyphomonas</taxon>
    </lineage>
</organism>
<keyword evidence="3" id="KW-1185">Reference proteome</keyword>
<dbReference type="AlphaFoldDB" id="A0A059FN74"/>
<evidence type="ECO:0000313" key="2">
    <source>
        <dbReference type="EMBL" id="KCZ92042.1"/>
    </source>
</evidence>
<reference evidence="2 3" key="1">
    <citation type="submission" date="2013-04" db="EMBL/GenBank/DDBJ databases">
        <title>Hyphomonas hirschiana VP5 Genome Sequencing.</title>
        <authorList>
            <person name="Lai Q."/>
            <person name="Shao Z."/>
        </authorList>
    </citation>
    <scope>NUCLEOTIDE SEQUENCE [LARGE SCALE GENOMIC DNA]</scope>
    <source>
        <strain evidence="2 3">VP5</strain>
    </source>
</reference>
<feature type="transmembrane region" description="Helical" evidence="1">
    <location>
        <begin position="179"/>
        <end position="203"/>
    </location>
</feature>
<keyword evidence="1" id="KW-0812">Transmembrane</keyword>
<dbReference type="PIRSF" id="PIRSF033239">
    <property type="entry name" value="ExoD"/>
    <property type="match status" value="1"/>
</dbReference>
<keyword evidence="1" id="KW-0472">Membrane</keyword>
<feature type="transmembrane region" description="Helical" evidence="1">
    <location>
        <begin position="140"/>
        <end position="159"/>
    </location>
</feature>
<dbReference type="RefSeq" id="WP_011648253.1">
    <property type="nucleotide sequence ID" value="NZ_ARYI01000010.1"/>
</dbReference>
<proteinExistence type="predicted"/>
<dbReference type="InterPro" id="IPR010331">
    <property type="entry name" value="ExoD"/>
</dbReference>
<feature type="transmembrane region" description="Helical" evidence="1">
    <location>
        <begin position="45"/>
        <end position="63"/>
    </location>
</feature>